<keyword evidence="2" id="KW-1185">Reference proteome</keyword>
<protein>
    <recommendedName>
        <fullName evidence="3">Phage head morphogenesis domain-containing protein</fullName>
    </recommendedName>
</protein>
<evidence type="ECO:0000313" key="2">
    <source>
        <dbReference type="Proteomes" id="UP000250434"/>
    </source>
</evidence>
<gene>
    <name evidence="1" type="ORF">A4R43_36665</name>
</gene>
<dbReference type="RefSeq" id="WP_113696359.1">
    <property type="nucleotide sequence ID" value="NZ_CP015163.1"/>
</dbReference>
<dbReference type="OrthoDB" id="4329276at2"/>
<dbReference type="AlphaFoldDB" id="A0A344LGY0"/>
<dbReference type="KEGG" id="aab:A4R43_36665"/>
<dbReference type="EMBL" id="CP015163">
    <property type="protein sequence ID" value="AXB47304.1"/>
    <property type="molecule type" value="Genomic_DNA"/>
</dbReference>
<evidence type="ECO:0000313" key="1">
    <source>
        <dbReference type="EMBL" id="AXB47304.1"/>
    </source>
</evidence>
<evidence type="ECO:0008006" key="3">
    <source>
        <dbReference type="Google" id="ProtNLM"/>
    </source>
</evidence>
<reference evidence="1 2" key="1">
    <citation type="submission" date="2016-04" db="EMBL/GenBank/DDBJ databases">
        <title>Complete genome sequence and analysis of deep-sea sediment isolate, Amycolatopsis sp. WP1.</title>
        <authorList>
            <person name="Wang H."/>
            <person name="Chen S."/>
            <person name="Wu Q."/>
        </authorList>
    </citation>
    <scope>NUCLEOTIDE SEQUENCE [LARGE SCALE GENOMIC DNA]</scope>
    <source>
        <strain evidence="1 2">WP1</strain>
    </source>
</reference>
<organism evidence="1 2">
    <name type="scientific">Amycolatopsis albispora</name>
    <dbReference type="NCBI Taxonomy" id="1804986"/>
    <lineage>
        <taxon>Bacteria</taxon>
        <taxon>Bacillati</taxon>
        <taxon>Actinomycetota</taxon>
        <taxon>Actinomycetes</taxon>
        <taxon>Pseudonocardiales</taxon>
        <taxon>Pseudonocardiaceae</taxon>
        <taxon>Amycolatopsis</taxon>
    </lineage>
</organism>
<dbReference type="Proteomes" id="UP000250434">
    <property type="component" value="Chromosome"/>
</dbReference>
<sequence length="385" mass="41316">MTAANDPRPTIIQDHDGEALSLEEAAAIAAAGPVREALKVAVSWAHAEWARRFRRPRELQSGPAFQQFLGELVARLLGIQIDPAPALLEYAELGRLLGIEQGRREANVPPATGVPGISPETQLVVEHSVSRVREKLALAPLQVAGLQRGSLLTIHRALAPAQQAANIVERTARTVVNAELNEGLAEVIDETGARALWVAERDACVACLALSGHFARSGVFNWRRTFGKKAYPPTDASGDQVELTGPPRHPNCRCRLTPWIGHDTAAARQRTHDWAGAIADAQARGGQVAEAAARKAATAADQSAAYDLPRALRREAERSILNGYALPTESEGVRVRAAEKLLTQIGSGRNAPSPSGWKVPASVKKRAERALKQGTFITGPVPTNW</sequence>
<accession>A0A344LGY0</accession>
<name>A0A344LGY0_9PSEU</name>
<proteinExistence type="predicted"/>